<sequence>MQKHFLVFIGFFLSFLGNAQNIDKQYARKIVDELTSEKFSGRGYVDDGMRKSAEFIAEEFQKMSVQPLNNSYFQEFEMSINIIQKAELKLNGKNLVYGIDFLVDPSSNGQIFQQKEIYNFNPKNYQKALESEKSFQEFIYQDMVGQHQKHIVFPPHHFEVDSLNQYYKHWANFYRPEENKDRAIFYFSKEKLTASLSQQPKEINRFFIKDHYYSENLKIDHYQIESEFNPAYKVSNVIGFIPGKNSDSLVVITAHYDHLGKVGNTIFPGANDNASGTAFMLSMAKHYTENQPEHDMVFIAFAAEEAGLLGSQYFVDNPLIDLNKIKFLLNFDIMGAGEEGIQIVNSAIFTKEYDVLNEINSQHQYVKQIKKRGEACNSDHCPFYLKGVPSFFIYTLGGKGHYHDPLDTGESIDLIEFHDIQHLFIQFIDQL</sequence>
<dbReference type="Pfam" id="PF04389">
    <property type="entry name" value="Peptidase_M28"/>
    <property type="match status" value="1"/>
</dbReference>
<dbReference type="Proteomes" id="UP001549146">
    <property type="component" value="Unassembled WGS sequence"/>
</dbReference>
<dbReference type="PANTHER" id="PTHR12147:SF26">
    <property type="entry name" value="PEPTIDASE M28 DOMAIN-CONTAINING PROTEIN"/>
    <property type="match status" value="1"/>
</dbReference>
<dbReference type="SUPFAM" id="SSF53187">
    <property type="entry name" value="Zn-dependent exopeptidases"/>
    <property type="match status" value="1"/>
</dbReference>
<gene>
    <name evidence="2" type="ORF">ABID46_001900</name>
</gene>
<protein>
    <recommendedName>
        <fullName evidence="1">Peptidase M28 domain-containing protein</fullName>
    </recommendedName>
</protein>
<dbReference type="PANTHER" id="PTHR12147">
    <property type="entry name" value="METALLOPEPTIDASE M28 FAMILY MEMBER"/>
    <property type="match status" value="1"/>
</dbReference>
<accession>A0ABV2LUS4</accession>
<dbReference type="InterPro" id="IPR007484">
    <property type="entry name" value="Peptidase_M28"/>
</dbReference>
<evidence type="ECO:0000259" key="1">
    <source>
        <dbReference type="Pfam" id="PF04389"/>
    </source>
</evidence>
<evidence type="ECO:0000313" key="3">
    <source>
        <dbReference type="Proteomes" id="UP001549146"/>
    </source>
</evidence>
<proteinExistence type="predicted"/>
<feature type="domain" description="Peptidase M28" evidence="1">
    <location>
        <begin position="236"/>
        <end position="427"/>
    </location>
</feature>
<evidence type="ECO:0000313" key="2">
    <source>
        <dbReference type="EMBL" id="MET3732311.1"/>
    </source>
</evidence>
<dbReference type="InterPro" id="IPR045175">
    <property type="entry name" value="M28_fam"/>
</dbReference>
<keyword evidence="3" id="KW-1185">Reference proteome</keyword>
<dbReference type="EMBL" id="JBEPMO010000011">
    <property type="protein sequence ID" value="MET3732311.1"/>
    <property type="molecule type" value="Genomic_DNA"/>
</dbReference>
<name>A0ABV2LUS4_9FLAO</name>
<organism evidence="2 3">
    <name type="scientific">Moheibacter stercoris</name>
    <dbReference type="NCBI Taxonomy" id="1628251"/>
    <lineage>
        <taxon>Bacteria</taxon>
        <taxon>Pseudomonadati</taxon>
        <taxon>Bacteroidota</taxon>
        <taxon>Flavobacteriia</taxon>
        <taxon>Flavobacteriales</taxon>
        <taxon>Weeksellaceae</taxon>
        <taxon>Moheibacter</taxon>
    </lineage>
</organism>
<reference evidence="2 3" key="1">
    <citation type="submission" date="2024-06" db="EMBL/GenBank/DDBJ databases">
        <title>Genomic Encyclopedia of Type Strains, Phase IV (KMG-IV): sequencing the most valuable type-strain genomes for metagenomic binning, comparative biology and taxonomic classification.</title>
        <authorList>
            <person name="Goeker M."/>
        </authorList>
    </citation>
    <scope>NUCLEOTIDE SEQUENCE [LARGE SCALE GENOMIC DNA]</scope>
    <source>
        <strain evidence="2 3">DSM 29388</strain>
    </source>
</reference>
<dbReference type="Gene3D" id="3.40.630.10">
    <property type="entry name" value="Zn peptidases"/>
    <property type="match status" value="1"/>
</dbReference>
<comment type="caution">
    <text evidence="2">The sequence shown here is derived from an EMBL/GenBank/DDBJ whole genome shotgun (WGS) entry which is preliminary data.</text>
</comment>